<dbReference type="RefSeq" id="WP_394840612.1">
    <property type="nucleotide sequence ID" value="NZ_CP089982.1"/>
</dbReference>
<reference evidence="2 3" key="1">
    <citation type="submission" date="2021-12" db="EMBL/GenBank/DDBJ databases">
        <title>Discovery of the Pendulisporaceae a myxobacterial family with distinct sporulation behavior and unique specialized metabolism.</title>
        <authorList>
            <person name="Garcia R."/>
            <person name="Popoff A."/>
            <person name="Bader C.D."/>
            <person name="Loehr J."/>
            <person name="Walesch S."/>
            <person name="Walt C."/>
            <person name="Boldt J."/>
            <person name="Bunk B."/>
            <person name="Haeckl F.J.F.P.J."/>
            <person name="Gunesch A.P."/>
            <person name="Birkelbach J."/>
            <person name="Nuebel U."/>
            <person name="Pietschmann T."/>
            <person name="Bach T."/>
            <person name="Mueller R."/>
        </authorList>
    </citation>
    <scope>NUCLEOTIDE SEQUENCE [LARGE SCALE GENOMIC DNA]</scope>
    <source>
        <strain evidence="2 3">MSr12523</strain>
    </source>
</reference>
<protein>
    <submittedName>
        <fullName evidence="2">Uncharacterized protein</fullName>
    </submittedName>
</protein>
<keyword evidence="1" id="KW-1133">Transmembrane helix</keyword>
<keyword evidence="1" id="KW-0472">Membrane</keyword>
<keyword evidence="1" id="KW-0812">Transmembrane</keyword>
<evidence type="ECO:0000313" key="2">
    <source>
        <dbReference type="EMBL" id="WXA89999.1"/>
    </source>
</evidence>
<dbReference type="Proteomes" id="UP001379533">
    <property type="component" value="Chromosome"/>
</dbReference>
<name>A0ABZ2JU52_9BACT</name>
<gene>
    <name evidence="2" type="ORF">LZC95_26290</name>
</gene>
<feature type="transmembrane region" description="Helical" evidence="1">
    <location>
        <begin position="156"/>
        <end position="186"/>
    </location>
</feature>
<feature type="transmembrane region" description="Helical" evidence="1">
    <location>
        <begin position="192"/>
        <end position="211"/>
    </location>
</feature>
<accession>A0ABZ2JU52</accession>
<proteinExistence type="predicted"/>
<sequence>MILFVVVYLLAGPDSASVVAGCILAAKLFTLISFVLAASRFSLGDRLFVAWWLLASNMTLLLLKDLFLGQSVDVVGTGFSIEEQSFAVGAMLSMANIASTIAMIMLARAWPDSGLEAVATPSPRQRLLKLAVVPLAVLVFFLAMRENMHHLPPDLLRTIMLVVIPNVADLVCLSLIGPIALTAFWLRGGALSWPWALLALGNAFWLVWDLATSMSHLTGVAAEVLRLLALGYTGSAGLEQWWLLRRDSDSETRTGLA</sequence>
<feature type="transmembrane region" description="Helical" evidence="1">
    <location>
        <begin position="127"/>
        <end position="144"/>
    </location>
</feature>
<organism evidence="2 3">
    <name type="scientific">Pendulispora brunnea</name>
    <dbReference type="NCBI Taxonomy" id="2905690"/>
    <lineage>
        <taxon>Bacteria</taxon>
        <taxon>Pseudomonadati</taxon>
        <taxon>Myxococcota</taxon>
        <taxon>Myxococcia</taxon>
        <taxon>Myxococcales</taxon>
        <taxon>Sorangiineae</taxon>
        <taxon>Pendulisporaceae</taxon>
        <taxon>Pendulispora</taxon>
    </lineage>
</organism>
<keyword evidence="3" id="KW-1185">Reference proteome</keyword>
<feature type="transmembrane region" description="Helical" evidence="1">
    <location>
        <begin position="87"/>
        <end position="107"/>
    </location>
</feature>
<evidence type="ECO:0000313" key="3">
    <source>
        <dbReference type="Proteomes" id="UP001379533"/>
    </source>
</evidence>
<evidence type="ECO:0000256" key="1">
    <source>
        <dbReference type="SAM" id="Phobius"/>
    </source>
</evidence>
<dbReference type="EMBL" id="CP089982">
    <property type="protein sequence ID" value="WXA89999.1"/>
    <property type="molecule type" value="Genomic_DNA"/>
</dbReference>
<feature type="transmembrane region" description="Helical" evidence="1">
    <location>
        <begin position="49"/>
        <end position="67"/>
    </location>
</feature>